<dbReference type="InterPro" id="IPR022742">
    <property type="entry name" value="Hydrolase_4"/>
</dbReference>
<feature type="signal peptide" evidence="2">
    <location>
        <begin position="1"/>
        <end position="23"/>
    </location>
</feature>
<dbReference type="PANTHER" id="PTHR22946">
    <property type="entry name" value="DIENELACTONE HYDROLASE DOMAIN-CONTAINING PROTEIN-RELATED"/>
    <property type="match status" value="1"/>
</dbReference>
<keyword evidence="2" id="KW-0732">Signal</keyword>
<dbReference type="InterPro" id="IPR016986">
    <property type="entry name" value="UCP031982_abhydr"/>
</dbReference>
<dbReference type="SUPFAM" id="SSF53474">
    <property type="entry name" value="alpha/beta-Hydrolases"/>
    <property type="match status" value="1"/>
</dbReference>
<dbReference type="InterPro" id="IPR029058">
    <property type="entry name" value="AB_hydrolase_fold"/>
</dbReference>
<accession>A0ABV3QLS1</accession>
<name>A0ABV3QLS1_9GAMM</name>
<dbReference type="InterPro" id="IPR050261">
    <property type="entry name" value="FrsA_esterase"/>
</dbReference>
<comment type="caution">
    <text evidence="4">The sequence shown here is derived from an EMBL/GenBank/DDBJ whole genome shotgun (WGS) entry which is preliminary data.</text>
</comment>
<keyword evidence="5" id="KW-1185">Reference proteome</keyword>
<reference evidence="4 5" key="1">
    <citation type="submission" date="2024-06" db="EMBL/GenBank/DDBJ databases">
        <authorList>
            <person name="Woo H."/>
        </authorList>
    </citation>
    <scope>NUCLEOTIDE SEQUENCE [LARGE SCALE GENOMIC DNA]</scope>
    <source>
        <strain evidence="4 5">S2-g</strain>
    </source>
</reference>
<dbReference type="PANTHER" id="PTHR22946:SF9">
    <property type="entry name" value="POLYKETIDE TRANSFERASE AF380"/>
    <property type="match status" value="1"/>
</dbReference>
<evidence type="ECO:0000313" key="4">
    <source>
        <dbReference type="EMBL" id="MEW9623411.1"/>
    </source>
</evidence>
<dbReference type="EMBL" id="JBFOHL010000003">
    <property type="protein sequence ID" value="MEW9623411.1"/>
    <property type="molecule type" value="Genomic_DNA"/>
</dbReference>
<dbReference type="Pfam" id="PF12146">
    <property type="entry name" value="Hydrolase_4"/>
    <property type="match status" value="1"/>
</dbReference>
<dbReference type="PIRSF" id="PIRSF031982">
    <property type="entry name" value="UCP031982_abhydr"/>
    <property type="match status" value="1"/>
</dbReference>
<gene>
    <name evidence="4" type="ORF">ABQJ56_04135</name>
</gene>
<keyword evidence="1 4" id="KW-0378">Hydrolase</keyword>
<dbReference type="GO" id="GO:0016787">
    <property type="term" value="F:hydrolase activity"/>
    <property type="evidence" value="ECO:0007669"/>
    <property type="project" value="UniProtKB-KW"/>
</dbReference>
<dbReference type="Proteomes" id="UP001556170">
    <property type="component" value="Unassembled WGS sequence"/>
</dbReference>
<sequence>MTARTLLIALAAASLGVCTLARAGAVGETHRVAHTPSAALRDAQHRDELRITVWYPAAGNPAETPLQIGPPEQPLFDAGRAAADAPFAPGRHPVILFSHGFGGSARIMAWFGTALARAGDVVIAVDHPGTNARDPVTMAGSLLVWDRAVDLRAALDAAGADARIGPHLDMRRLGVAGFSMGGFTALVSAGARVDLDHIIRFCQSHAADATCAAQAEAPDQTMAAREQALKAPAMAALAKHAGDDYAIPGIRAVFVMAPGGIEALAPASLRTLATPVSILLGAADPVAPPASNGKLAATLLPHATLKTLPGVGHYDFLADCTALAQRQEPLCRHIRVLQQQTHATAIATAEAFFASHL</sequence>
<dbReference type="RefSeq" id="WP_367843722.1">
    <property type="nucleotide sequence ID" value="NZ_JBFOHL010000003.1"/>
</dbReference>
<evidence type="ECO:0000313" key="5">
    <source>
        <dbReference type="Proteomes" id="UP001556170"/>
    </source>
</evidence>
<proteinExistence type="predicted"/>
<feature type="domain" description="Serine aminopeptidase S33" evidence="3">
    <location>
        <begin position="93"/>
        <end position="313"/>
    </location>
</feature>
<organism evidence="4 5">
    <name type="scientific">Rhodanobacter geophilus</name>
    <dbReference type="NCBI Taxonomy" id="3162488"/>
    <lineage>
        <taxon>Bacteria</taxon>
        <taxon>Pseudomonadati</taxon>
        <taxon>Pseudomonadota</taxon>
        <taxon>Gammaproteobacteria</taxon>
        <taxon>Lysobacterales</taxon>
        <taxon>Rhodanobacteraceae</taxon>
        <taxon>Rhodanobacter</taxon>
    </lineage>
</organism>
<protein>
    <submittedName>
        <fullName evidence="4">Alpha/beta hydrolase family protein</fullName>
    </submittedName>
</protein>
<evidence type="ECO:0000259" key="3">
    <source>
        <dbReference type="Pfam" id="PF12146"/>
    </source>
</evidence>
<evidence type="ECO:0000256" key="2">
    <source>
        <dbReference type="SAM" id="SignalP"/>
    </source>
</evidence>
<dbReference type="Gene3D" id="3.40.50.1820">
    <property type="entry name" value="alpha/beta hydrolase"/>
    <property type="match status" value="1"/>
</dbReference>
<feature type="chain" id="PRO_5045689851" evidence="2">
    <location>
        <begin position="24"/>
        <end position="357"/>
    </location>
</feature>
<evidence type="ECO:0000256" key="1">
    <source>
        <dbReference type="ARBA" id="ARBA00022801"/>
    </source>
</evidence>